<comment type="subcellular location">
    <subcellularLocation>
        <location evidence="1">Endomembrane system</location>
    </subcellularLocation>
</comment>
<evidence type="ECO:0000256" key="2">
    <source>
        <dbReference type="ARBA" id="ARBA00022448"/>
    </source>
</evidence>
<dbReference type="Proteomes" id="UP001194468">
    <property type="component" value="Unassembled WGS sequence"/>
</dbReference>
<dbReference type="InterPro" id="IPR050840">
    <property type="entry name" value="Adaptor_Complx_Large_Subunit"/>
</dbReference>
<dbReference type="EMBL" id="WHUW01000006">
    <property type="protein sequence ID" value="KAF8444709.1"/>
    <property type="molecule type" value="Genomic_DNA"/>
</dbReference>
<feature type="compositionally biased region" description="Polar residues" evidence="5">
    <location>
        <begin position="608"/>
        <end position="625"/>
    </location>
</feature>
<dbReference type="InterPro" id="IPR002553">
    <property type="entry name" value="Clathrin/coatomer_adapt-like_N"/>
</dbReference>
<keyword evidence="2" id="KW-0813">Transport</keyword>
<accession>A0AAD4C093</accession>
<comment type="caution">
    <text evidence="7">The sequence shown here is derived from an EMBL/GenBank/DDBJ whole genome shotgun (WGS) entry which is preliminary data.</text>
</comment>
<protein>
    <submittedName>
        <fullName evidence="7">Armadillo-type protein</fullName>
    </submittedName>
</protein>
<dbReference type="Gene3D" id="1.25.10.10">
    <property type="entry name" value="Leucine-rich Repeat Variant"/>
    <property type="match status" value="1"/>
</dbReference>
<dbReference type="GO" id="GO:0016192">
    <property type="term" value="P:vesicle-mediated transport"/>
    <property type="evidence" value="ECO:0007669"/>
    <property type="project" value="InterPro"/>
</dbReference>
<keyword evidence="4" id="KW-0472">Membrane</keyword>
<dbReference type="Pfam" id="PF01602">
    <property type="entry name" value="Adaptin_N"/>
    <property type="match status" value="1"/>
</dbReference>
<evidence type="ECO:0000256" key="3">
    <source>
        <dbReference type="ARBA" id="ARBA00022927"/>
    </source>
</evidence>
<evidence type="ECO:0000256" key="1">
    <source>
        <dbReference type="ARBA" id="ARBA00004308"/>
    </source>
</evidence>
<dbReference type="InterPro" id="IPR016024">
    <property type="entry name" value="ARM-type_fold"/>
</dbReference>
<evidence type="ECO:0000313" key="7">
    <source>
        <dbReference type="EMBL" id="KAF8444709.1"/>
    </source>
</evidence>
<keyword evidence="8" id="KW-1185">Reference proteome</keyword>
<gene>
    <name evidence="7" type="ORF">L210DRAFT_957786</name>
</gene>
<dbReference type="GO" id="GO:0006886">
    <property type="term" value="P:intracellular protein transport"/>
    <property type="evidence" value="ECO:0007669"/>
    <property type="project" value="InterPro"/>
</dbReference>
<evidence type="ECO:0000256" key="5">
    <source>
        <dbReference type="SAM" id="MobiDB-lite"/>
    </source>
</evidence>
<dbReference type="GO" id="GO:0030117">
    <property type="term" value="C:membrane coat"/>
    <property type="evidence" value="ECO:0007669"/>
    <property type="project" value="InterPro"/>
</dbReference>
<keyword evidence="3" id="KW-0653">Protein transport</keyword>
<feature type="domain" description="Clathrin/coatomer adaptor adaptin-like N-terminal" evidence="6">
    <location>
        <begin position="75"/>
        <end position="577"/>
    </location>
</feature>
<evidence type="ECO:0000256" key="4">
    <source>
        <dbReference type="ARBA" id="ARBA00023136"/>
    </source>
</evidence>
<name>A0AAD4C093_BOLED</name>
<dbReference type="SUPFAM" id="SSF48371">
    <property type="entry name" value="ARM repeat"/>
    <property type="match status" value="1"/>
</dbReference>
<dbReference type="PANTHER" id="PTHR22780">
    <property type="entry name" value="ADAPTIN, ALPHA/GAMMA/EPSILON"/>
    <property type="match status" value="1"/>
</dbReference>
<reference evidence="7" key="2">
    <citation type="journal article" date="2020" name="Nat. Commun.">
        <title>Large-scale genome sequencing of mycorrhizal fungi provides insights into the early evolution of symbiotic traits.</title>
        <authorList>
            <person name="Miyauchi S."/>
            <person name="Kiss E."/>
            <person name="Kuo A."/>
            <person name="Drula E."/>
            <person name="Kohler A."/>
            <person name="Sanchez-Garcia M."/>
            <person name="Morin E."/>
            <person name="Andreopoulos B."/>
            <person name="Barry K.W."/>
            <person name="Bonito G."/>
            <person name="Buee M."/>
            <person name="Carver A."/>
            <person name="Chen C."/>
            <person name="Cichocki N."/>
            <person name="Clum A."/>
            <person name="Culley D."/>
            <person name="Crous P.W."/>
            <person name="Fauchery L."/>
            <person name="Girlanda M."/>
            <person name="Hayes R.D."/>
            <person name="Keri Z."/>
            <person name="LaButti K."/>
            <person name="Lipzen A."/>
            <person name="Lombard V."/>
            <person name="Magnuson J."/>
            <person name="Maillard F."/>
            <person name="Murat C."/>
            <person name="Nolan M."/>
            <person name="Ohm R.A."/>
            <person name="Pangilinan J."/>
            <person name="Pereira M.F."/>
            <person name="Perotto S."/>
            <person name="Peter M."/>
            <person name="Pfister S."/>
            <person name="Riley R."/>
            <person name="Sitrit Y."/>
            <person name="Stielow J.B."/>
            <person name="Szollosi G."/>
            <person name="Zifcakova L."/>
            <person name="Stursova M."/>
            <person name="Spatafora J.W."/>
            <person name="Tedersoo L."/>
            <person name="Vaario L.M."/>
            <person name="Yamada A."/>
            <person name="Yan M."/>
            <person name="Wang P."/>
            <person name="Xu J."/>
            <person name="Bruns T."/>
            <person name="Baldrian P."/>
            <person name="Vilgalys R."/>
            <person name="Dunand C."/>
            <person name="Henrissat B."/>
            <person name="Grigoriev I.V."/>
            <person name="Hibbett D."/>
            <person name="Nagy L.G."/>
            <person name="Martin F.M."/>
        </authorList>
    </citation>
    <scope>NUCLEOTIDE SEQUENCE</scope>
    <source>
        <strain evidence="7">BED1</strain>
    </source>
</reference>
<feature type="compositionally biased region" description="Polar residues" evidence="5">
    <location>
        <begin position="668"/>
        <end position="687"/>
    </location>
</feature>
<dbReference type="AlphaFoldDB" id="A0AAD4C093"/>
<dbReference type="GO" id="GO:0012505">
    <property type="term" value="C:endomembrane system"/>
    <property type="evidence" value="ECO:0007669"/>
    <property type="project" value="UniProtKB-SubCell"/>
</dbReference>
<dbReference type="InterPro" id="IPR011989">
    <property type="entry name" value="ARM-like"/>
</dbReference>
<sequence>MDVPFISSGAMSRAQYALVRKLENAASPQAADQIVLNELDVIRRNLQQRHLSIKDCKECLILILHCTMSLSTAGPGDLEFAFPHAVNLAGLGQSPMDKKIGYIFCMELMPPSHELQLMLVNTLRKDLESNSVARICLALDMLIQVPNEDVIPAVDTRLQTLLEHQSVAVRQRALMAHYTLFQRDAERLARLEDIIQRHLRHDPSGIGLISIIVGKVGKLKHSESLGKLLNSQLQHQYRESSKPSSVLSILQTLRRGEMKLESGSVPVVLDIIKRVSQVPMRAVLRDAFMLLSTVSPEALRQSRWSSIAVTSIRHFLSSRDPDDLFLFVSCLSCLDPSIWAGTLPSTVAVLDEWEVQAVIRLLDSPDGLIRKTTIKILHSVDPVIVETYYSQALRSLSPSLTLSDKNEYVARLLEIINVQDANDVDQYARRLKDLFSVVEGEEHGQMEDLPILDLSVERILNGIRERETTSRISCVTALAVSLTELHVRIGPTLMVVISALVSEYCGKVSISPMEMLRGMATRLASYAPSVQDACLLTILRLSVECEDVPEQVTAAVRRLSQHTGAYLRRRCDLFLTLSTQRRVLAEIISRAPSSSLPDFLSALTGYKSNTNVTPSQSPRTISSGRQDLLEFSPSQGTGSARKLRYEAYAAPQLVPSLRYHSSPRRQKGSASSPEGSTRSLSHASDASNSLNELAKTISPGELTLAAAQSSFDPLETSRILEPVARPPQDDLASRVELIALDSPFMTEPAKEVPIDADFMAAWDSMENANVRGWCEASLDMIVRLLQSLQFRMRVIATDQPPFEGELKVLVQGPESRQHATLRLREGEDESCLWRLRCDDPELRTSIKRLMEDI</sequence>
<feature type="region of interest" description="Disordered" evidence="5">
    <location>
        <begin position="656"/>
        <end position="687"/>
    </location>
</feature>
<feature type="region of interest" description="Disordered" evidence="5">
    <location>
        <begin position="608"/>
        <end position="637"/>
    </location>
</feature>
<reference evidence="7" key="1">
    <citation type="submission" date="2019-10" db="EMBL/GenBank/DDBJ databases">
        <authorList>
            <consortium name="DOE Joint Genome Institute"/>
            <person name="Kuo A."/>
            <person name="Miyauchi S."/>
            <person name="Kiss E."/>
            <person name="Drula E."/>
            <person name="Kohler A."/>
            <person name="Sanchez-Garcia M."/>
            <person name="Andreopoulos B."/>
            <person name="Barry K.W."/>
            <person name="Bonito G."/>
            <person name="Buee M."/>
            <person name="Carver A."/>
            <person name="Chen C."/>
            <person name="Cichocki N."/>
            <person name="Clum A."/>
            <person name="Culley D."/>
            <person name="Crous P.W."/>
            <person name="Fauchery L."/>
            <person name="Girlanda M."/>
            <person name="Hayes R."/>
            <person name="Keri Z."/>
            <person name="LaButti K."/>
            <person name="Lipzen A."/>
            <person name="Lombard V."/>
            <person name="Magnuson J."/>
            <person name="Maillard F."/>
            <person name="Morin E."/>
            <person name="Murat C."/>
            <person name="Nolan M."/>
            <person name="Ohm R."/>
            <person name="Pangilinan J."/>
            <person name="Pereira M."/>
            <person name="Perotto S."/>
            <person name="Peter M."/>
            <person name="Riley R."/>
            <person name="Sitrit Y."/>
            <person name="Stielow B."/>
            <person name="Szollosi G."/>
            <person name="Zifcakova L."/>
            <person name="Stursova M."/>
            <person name="Spatafora J.W."/>
            <person name="Tedersoo L."/>
            <person name="Vaario L.-M."/>
            <person name="Yamada A."/>
            <person name="Yan M."/>
            <person name="Wang P."/>
            <person name="Xu J."/>
            <person name="Bruns T."/>
            <person name="Baldrian P."/>
            <person name="Vilgalys R."/>
            <person name="Henrissat B."/>
            <person name="Grigoriev I.V."/>
            <person name="Hibbett D."/>
            <person name="Nagy L.G."/>
            <person name="Martin F.M."/>
        </authorList>
    </citation>
    <scope>NUCLEOTIDE SEQUENCE</scope>
    <source>
        <strain evidence="7">BED1</strain>
    </source>
</reference>
<evidence type="ECO:0000313" key="8">
    <source>
        <dbReference type="Proteomes" id="UP001194468"/>
    </source>
</evidence>
<evidence type="ECO:0000259" key="6">
    <source>
        <dbReference type="Pfam" id="PF01602"/>
    </source>
</evidence>
<proteinExistence type="predicted"/>
<organism evidence="7 8">
    <name type="scientific">Boletus edulis BED1</name>
    <dbReference type="NCBI Taxonomy" id="1328754"/>
    <lineage>
        <taxon>Eukaryota</taxon>
        <taxon>Fungi</taxon>
        <taxon>Dikarya</taxon>
        <taxon>Basidiomycota</taxon>
        <taxon>Agaricomycotina</taxon>
        <taxon>Agaricomycetes</taxon>
        <taxon>Agaricomycetidae</taxon>
        <taxon>Boletales</taxon>
        <taxon>Boletineae</taxon>
        <taxon>Boletaceae</taxon>
        <taxon>Boletoideae</taxon>
        <taxon>Boletus</taxon>
    </lineage>
</organism>